<evidence type="ECO:0000313" key="1">
    <source>
        <dbReference type="EMBL" id="MBW0527242.1"/>
    </source>
</evidence>
<evidence type="ECO:0000313" key="2">
    <source>
        <dbReference type="Proteomes" id="UP000765509"/>
    </source>
</evidence>
<name>A0A9Q3EWF0_9BASI</name>
<comment type="caution">
    <text evidence="1">The sequence shown here is derived from an EMBL/GenBank/DDBJ whole genome shotgun (WGS) entry which is preliminary data.</text>
</comment>
<dbReference type="Proteomes" id="UP000765509">
    <property type="component" value="Unassembled WGS sequence"/>
</dbReference>
<proteinExistence type="predicted"/>
<sequence>MPLAPQSLRARMIQSLLWQPPKTPSLQSQGFALKKRENPLQPWIQTFRNPIWGIYDIIYHCAPFSLINSMITFTGLNSSIKSKASSPQRHFKERLPGSQVYNSWGEFSRPFEDIIHLTLQVASFSFQQWSPKGILAKNFPR</sequence>
<gene>
    <name evidence="1" type="ORF">O181_066957</name>
</gene>
<dbReference type="EMBL" id="AVOT02033357">
    <property type="protein sequence ID" value="MBW0527242.1"/>
    <property type="molecule type" value="Genomic_DNA"/>
</dbReference>
<organism evidence="1 2">
    <name type="scientific">Austropuccinia psidii MF-1</name>
    <dbReference type="NCBI Taxonomy" id="1389203"/>
    <lineage>
        <taxon>Eukaryota</taxon>
        <taxon>Fungi</taxon>
        <taxon>Dikarya</taxon>
        <taxon>Basidiomycota</taxon>
        <taxon>Pucciniomycotina</taxon>
        <taxon>Pucciniomycetes</taxon>
        <taxon>Pucciniales</taxon>
        <taxon>Sphaerophragmiaceae</taxon>
        <taxon>Austropuccinia</taxon>
    </lineage>
</organism>
<dbReference type="AlphaFoldDB" id="A0A9Q3EWF0"/>
<protein>
    <submittedName>
        <fullName evidence="1">Uncharacterized protein</fullName>
    </submittedName>
</protein>
<accession>A0A9Q3EWF0</accession>
<reference evidence="1" key="1">
    <citation type="submission" date="2021-03" db="EMBL/GenBank/DDBJ databases">
        <title>Draft genome sequence of rust myrtle Austropuccinia psidii MF-1, a brazilian biotype.</title>
        <authorList>
            <person name="Quecine M.C."/>
            <person name="Pachon D.M.R."/>
            <person name="Bonatelli M.L."/>
            <person name="Correr F.H."/>
            <person name="Franceschini L.M."/>
            <person name="Leite T.F."/>
            <person name="Margarido G.R.A."/>
            <person name="Almeida C.A."/>
            <person name="Ferrarezi J.A."/>
            <person name="Labate C.A."/>
        </authorList>
    </citation>
    <scope>NUCLEOTIDE SEQUENCE</scope>
    <source>
        <strain evidence="1">MF-1</strain>
    </source>
</reference>
<keyword evidence="2" id="KW-1185">Reference proteome</keyword>